<reference evidence="5 6" key="1">
    <citation type="journal article" date="2018" name="Environ. Microbiol.">
        <title>Novel energy conservation strategies and behaviour of Pelotomaculum schinkii driving syntrophic propionate catabolism.</title>
        <authorList>
            <person name="Hidalgo-Ahumada C.A.P."/>
            <person name="Nobu M.K."/>
            <person name="Narihiro T."/>
            <person name="Tamaki H."/>
            <person name="Liu W.T."/>
            <person name="Kamagata Y."/>
            <person name="Stams A.J.M."/>
            <person name="Imachi H."/>
            <person name="Sousa D.Z."/>
        </authorList>
    </citation>
    <scope>NUCLEOTIDE SEQUENCE [LARGE SCALE GENOMIC DNA]</scope>
    <source>
        <strain evidence="5 6">HH</strain>
    </source>
</reference>
<dbReference type="SMART" id="SM00450">
    <property type="entry name" value="RHOD"/>
    <property type="match status" value="2"/>
</dbReference>
<dbReference type="GO" id="GO:0004792">
    <property type="term" value="F:thiosulfate-cyanide sulfurtransferase activity"/>
    <property type="evidence" value="ECO:0007669"/>
    <property type="project" value="UniProtKB-EC"/>
</dbReference>
<evidence type="ECO:0000256" key="2">
    <source>
        <dbReference type="ARBA" id="ARBA00047549"/>
    </source>
</evidence>
<keyword evidence="3 5" id="KW-0808">Transferase</keyword>
<keyword evidence="6" id="KW-1185">Reference proteome</keyword>
<proteinExistence type="predicted"/>
<evidence type="ECO:0000259" key="4">
    <source>
        <dbReference type="PROSITE" id="PS50206"/>
    </source>
</evidence>
<accession>A0A4Y7RC86</accession>
<evidence type="ECO:0000256" key="1">
    <source>
        <dbReference type="ARBA" id="ARBA00022737"/>
    </source>
</evidence>
<feature type="domain" description="Rhodanese" evidence="4">
    <location>
        <begin position="54"/>
        <end position="164"/>
    </location>
</feature>
<sequence>MVGGCSQKQTTIIQPEAIEEVKKNLERQDIAEKIAGYAHPEALISAYALNEIISAPDTLIIDTRGSTYRIYQNTYPKGHIPGATAILHSLYCHPNYPGRIAPPLQLQNTLGESGAGSNTKIILYGDQGLQTRLYWAIKMYGYDNVRILDGGLDNWQGSGYEISTTVSRPKRAVFEFDLTKLKADLMYATMRDVAAAAGNNNCVVIDARTSDEYAKGHIPGSVNIPWSSVFNKDMTFKPAPSLTSLFASKNVTQDKKIIVYCNNGVQCTMIWFTLSELLGYPDVKSYDGSFNEWQQNGKPVAQQSASSPQI</sequence>
<dbReference type="PROSITE" id="PS00683">
    <property type="entry name" value="RHODANESE_2"/>
    <property type="match status" value="1"/>
</dbReference>
<evidence type="ECO:0000313" key="5">
    <source>
        <dbReference type="EMBL" id="TEB06594.1"/>
    </source>
</evidence>
<comment type="catalytic activity">
    <reaction evidence="2">
        <text>thiosulfate + hydrogen cyanide = thiocyanate + sulfite + 2 H(+)</text>
        <dbReference type="Rhea" id="RHEA:16881"/>
        <dbReference type="ChEBI" id="CHEBI:15378"/>
        <dbReference type="ChEBI" id="CHEBI:17359"/>
        <dbReference type="ChEBI" id="CHEBI:18022"/>
        <dbReference type="ChEBI" id="CHEBI:18407"/>
        <dbReference type="ChEBI" id="CHEBI:33542"/>
        <dbReference type="EC" id="2.8.1.1"/>
    </reaction>
</comment>
<dbReference type="EMBL" id="QFGA01000001">
    <property type="protein sequence ID" value="TEB06594.1"/>
    <property type="molecule type" value="Genomic_DNA"/>
</dbReference>
<dbReference type="PANTHER" id="PTHR43855:SF1">
    <property type="entry name" value="THIOSULFATE SULFURTRANSFERASE"/>
    <property type="match status" value="1"/>
</dbReference>
<dbReference type="InterPro" id="IPR001307">
    <property type="entry name" value="Thiosulphate_STrfase_CS"/>
</dbReference>
<dbReference type="AlphaFoldDB" id="A0A4Y7RC86"/>
<dbReference type="InterPro" id="IPR001763">
    <property type="entry name" value="Rhodanese-like_dom"/>
</dbReference>
<dbReference type="PROSITE" id="PS00380">
    <property type="entry name" value="RHODANESE_1"/>
    <property type="match status" value="1"/>
</dbReference>
<protein>
    <recommendedName>
        <fullName evidence="3">Sulfurtransferase</fullName>
    </recommendedName>
</protein>
<dbReference type="InterPro" id="IPR036873">
    <property type="entry name" value="Rhodanese-like_dom_sf"/>
</dbReference>
<keyword evidence="1" id="KW-0677">Repeat</keyword>
<organism evidence="5 6">
    <name type="scientific">Pelotomaculum schinkii</name>
    <dbReference type="NCBI Taxonomy" id="78350"/>
    <lineage>
        <taxon>Bacteria</taxon>
        <taxon>Bacillati</taxon>
        <taxon>Bacillota</taxon>
        <taxon>Clostridia</taxon>
        <taxon>Eubacteriales</taxon>
        <taxon>Desulfotomaculaceae</taxon>
        <taxon>Pelotomaculum</taxon>
    </lineage>
</organism>
<dbReference type="Gene3D" id="3.40.250.10">
    <property type="entry name" value="Rhodanese-like domain"/>
    <property type="match status" value="2"/>
</dbReference>
<evidence type="ECO:0000313" key="6">
    <source>
        <dbReference type="Proteomes" id="UP000298324"/>
    </source>
</evidence>
<dbReference type="PANTHER" id="PTHR43855">
    <property type="entry name" value="THIOSULFATE SULFURTRANSFERASE"/>
    <property type="match status" value="1"/>
</dbReference>
<feature type="domain" description="Rhodanese" evidence="4">
    <location>
        <begin position="198"/>
        <end position="302"/>
    </location>
</feature>
<dbReference type="Pfam" id="PF00581">
    <property type="entry name" value="Rhodanese"/>
    <property type="match status" value="2"/>
</dbReference>
<evidence type="ECO:0000256" key="3">
    <source>
        <dbReference type="RuleBase" id="RU000507"/>
    </source>
</evidence>
<name>A0A4Y7RC86_9FIRM</name>
<dbReference type="SUPFAM" id="SSF52821">
    <property type="entry name" value="Rhodanese/Cell cycle control phosphatase"/>
    <property type="match status" value="2"/>
</dbReference>
<dbReference type="CDD" id="cd01448">
    <property type="entry name" value="TST_Repeat_1"/>
    <property type="match status" value="1"/>
</dbReference>
<dbReference type="Proteomes" id="UP000298324">
    <property type="component" value="Unassembled WGS sequence"/>
</dbReference>
<dbReference type="PROSITE" id="PS50206">
    <property type="entry name" value="RHODANESE_3"/>
    <property type="match status" value="2"/>
</dbReference>
<dbReference type="CDD" id="cd01449">
    <property type="entry name" value="TST_Repeat_2"/>
    <property type="match status" value="1"/>
</dbReference>
<gene>
    <name evidence="5" type="ORF">Psch_00126</name>
</gene>
<comment type="caution">
    <text evidence="5">The sequence shown here is derived from an EMBL/GenBank/DDBJ whole genome shotgun (WGS) entry which is preliminary data.</text>
</comment>
<dbReference type="InterPro" id="IPR051126">
    <property type="entry name" value="Thiosulfate_sulfurtransferase"/>
</dbReference>